<dbReference type="KEGG" id="maes:Ga0123461_1680"/>
<sequence length="187" mass="20980">MAETTQNSQISPKMLILALIALVITLGGGASVMLYLGAFKDPEVYRSVTQEYHFAYINHKGAYTNIDPILEEVARNLKEANIETVTACALFMDSVSEVEEADRQSKIGYLIKRNDYIPAPLEQMTIPSREVVVATFEGGTLLGSHKAYSAMRDWSRANGYQLSLPAFEIYHPDSKVEYQLPIHKKQY</sequence>
<dbReference type="RefSeq" id="WP_100277908.1">
    <property type="nucleotide sequence ID" value="NZ_CP018799.1"/>
</dbReference>
<feature type="domain" description="AraC effector-binding" evidence="2">
    <location>
        <begin position="42"/>
        <end position="183"/>
    </location>
</feature>
<dbReference type="AlphaFoldDB" id="A0A2K8KYU0"/>
<dbReference type="InterPro" id="IPR010499">
    <property type="entry name" value="AraC_E-bd"/>
</dbReference>
<reference evidence="3 4" key="1">
    <citation type="submission" date="2016-12" db="EMBL/GenBank/DDBJ databases">
        <title>Isolation and genomic insights into novel planktonic Zetaproteobacteria from stratified waters of the Chesapeake Bay.</title>
        <authorList>
            <person name="McAllister S.M."/>
            <person name="Kato S."/>
            <person name="Chan C.S."/>
            <person name="Chiu B.K."/>
            <person name="Field E.K."/>
        </authorList>
    </citation>
    <scope>NUCLEOTIDE SEQUENCE [LARGE SCALE GENOMIC DNA]</scope>
    <source>
        <strain evidence="3 4">CP-5</strain>
    </source>
</reference>
<dbReference type="Pfam" id="PF06445">
    <property type="entry name" value="GyrI-like"/>
    <property type="match status" value="1"/>
</dbReference>
<dbReference type="SMART" id="SM00871">
    <property type="entry name" value="AraC_E_bind"/>
    <property type="match status" value="1"/>
</dbReference>
<accession>A0A2K8KYU0</accession>
<evidence type="ECO:0000313" key="4">
    <source>
        <dbReference type="Proteomes" id="UP000231701"/>
    </source>
</evidence>
<proteinExistence type="predicted"/>
<keyword evidence="1" id="KW-1133">Transmembrane helix</keyword>
<dbReference type="EMBL" id="CP018799">
    <property type="protein sequence ID" value="ATX80093.1"/>
    <property type="molecule type" value="Genomic_DNA"/>
</dbReference>
<keyword evidence="4" id="KW-1185">Reference proteome</keyword>
<gene>
    <name evidence="3" type="ORF">Ga0123461_1680</name>
</gene>
<evidence type="ECO:0000259" key="2">
    <source>
        <dbReference type="SMART" id="SM00871"/>
    </source>
</evidence>
<dbReference type="Proteomes" id="UP000231701">
    <property type="component" value="Chromosome"/>
</dbReference>
<dbReference type="InterPro" id="IPR029442">
    <property type="entry name" value="GyrI-like"/>
</dbReference>
<dbReference type="Gene3D" id="3.20.80.10">
    <property type="entry name" value="Regulatory factor, effector binding domain"/>
    <property type="match status" value="1"/>
</dbReference>
<protein>
    <submittedName>
        <fullName evidence="3">GyrI-like small molecule binding domain-containing protein</fullName>
    </submittedName>
</protein>
<feature type="transmembrane region" description="Helical" evidence="1">
    <location>
        <begin position="15"/>
        <end position="36"/>
    </location>
</feature>
<dbReference type="SUPFAM" id="SSF55136">
    <property type="entry name" value="Probable bacterial effector-binding domain"/>
    <property type="match status" value="1"/>
</dbReference>
<keyword evidence="1" id="KW-0472">Membrane</keyword>
<evidence type="ECO:0000313" key="3">
    <source>
        <dbReference type="EMBL" id="ATX80093.1"/>
    </source>
</evidence>
<dbReference type="InterPro" id="IPR011256">
    <property type="entry name" value="Reg_factor_effector_dom_sf"/>
</dbReference>
<name>A0A2K8KYU0_MARES</name>
<keyword evidence="1" id="KW-0812">Transmembrane</keyword>
<dbReference type="OrthoDB" id="5294682at2"/>
<organism evidence="3 4">
    <name type="scientific">Mariprofundus aestuarium</name>
    <dbReference type="NCBI Taxonomy" id="1921086"/>
    <lineage>
        <taxon>Bacteria</taxon>
        <taxon>Pseudomonadati</taxon>
        <taxon>Pseudomonadota</taxon>
        <taxon>Candidatius Mariprofundia</taxon>
        <taxon>Mariprofundales</taxon>
        <taxon>Mariprofundaceae</taxon>
        <taxon>Mariprofundus</taxon>
    </lineage>
</organism>
<evidence type="ECO:0000256" key="1">
    <source>
        <dbReference type="SAM" id="Phobius"/>
    </source>
</evidence>